<accession>A0ABZ0LQC1</accession>
<sequence length="352" mass="37159">MSTPLPATVDWLLRGKDGRLTAYSPVDGGVLRWTESRPGGPGWDGPDLLPAPGLLPYLSIVQSTEGYVYLTGLRRLPGADGLLDVDVLYGVQYQTGRPMRDWHSLTSPYTVPRVKHFAAEMGVPVSFVDATGSLHVMLRNAGGGVSGRSQNPVRWQPKWADLKGSDVTGTVAVTVNEAGHVDVFAPSAEHVLRWSQDTGGAEFPRVDALTAAVADGTFTALRTGSDTVTRFWRDAHSGEVLAWRPGAGPRSLGGATGTGPLALLRTPVDGVDCTLLAQRDASGRVALAAYPTEHEDAGLSWTPTGPVVTGAPALALDGRGRIVLAAIAEDGGLLVTRQKDESGLALEEWTRA</sequence>
<protein>
    <recommendedName>
        <fullName evidence="3">LigA protein</fullName>
    </recommendedName>
</protein>
<evidence type="ECO:0000313" key="2">
    <source>
        <dbReference type="Proteomes" id="UP001301731"/>
    </source>
</evidence>
<dbReference type="SUPFAM" id="SSF89372">
    <property type="entry name" value="Fucose-specific lectin"/>
    <property type="match status" value="1"/>
</dbReference>
<evidence type="ECO:0000313" key="1">
    <source>
        <dbReference type="EMBL" id="WOX21515.1"/>
    </source>
</evidence>
<evidence type="ECO:0008006" key="3">
    <source>
        <dbReference type="Google" id="ProtNLM"/>
    </source>
</evidence>
<proteinExistence type="predicted"/>
<keyword evidence="2" id="KW-1185">Reference proteome</keyword>
<reference evidence="1 2" key="1">
    <citation type="submission" date="2023-10" db="EMBL/GenBank/DDBJ databases">
        <title>The genome sequence of Streptomyces sp. HUAS YS2.</title>
        <authorList>
            <person name="Mo P."/>
        </authorList>
    </citation>
    <scope>NUCLEOTIDE SEQUENCE [LARGE SCALE GENOMIC DNA]</scope>
    <source>
        <strain evidence="1 2">HUAS YS2</strain>
    </source>
</reference>
<name>A0ABZ0LQC1_9ACTN</name>
<dbReference type="EMBL" id="CP137573">
    <property type="protein sequence ID" value="WOX21515.1"/>
    <property type="molecule type" value="Genomic_DNA"/>
</dbReference>
<dbReference type="Proteomes" id="UP001301731">
    <property type="component" value="Chromosome"/>
</dbReference>
<gene>
    <name evidence="1" type="ORF">R2D22_08945</name>
</gene>
<organism evidence="1 2">
    <name type="scientific">Streptomyces solicathayae</name>
    <dbReference type="NCBI Taxonomy" id="3081768"/>
    <lineage>
        <taxon>Bacteria</taxon>
        <taxon>Bacillati</taxon>
        <taxon>Actinomycetota</taxon>
        <taxon>Actinomycetes</taxon>
        <taxon>Kitasatosporales</taxon>
        <taxon>Streptomycetaceae</taxon>
        <taxon>Streptomyces</taxon>
    </lineage>
</organism>
<dbReference type="RefSeq" id="WP_318102484.1">
    <property type="nucleotide sequence ID" value="NZ_CP137573.1"/>
</dbReference>